<dbReference type="PIRSF" id="PIRSF004749">
    <property type="entry name" value="Pep_def"/>
    <property type="match status" value="1"/>
</dbReference>
<dbReference type="CDD" id="cd00487">
    <property type="entry name" value="Pep_deformylase"/>
    <property type="match status" value="1"/>
</dbReference>
<dbReference type="SUPFAM" id="SSF56420">
    <property type="entry name" value="Peptide deformylase"/>
    <property type="match status" value="1"/>
</dbReference>
<proteinExistence type="inferred from homology"/>
<keyword evidence="2" id="KW-0408">Iron</keyword>
<gene>
    <name evidence="2 3" type="primary">def</name>
    <name evidence="3" type="ORF">PR017_23460</name>
</gene>
<dbReference type="HAMAP" id="MF_00163">
    <property type="entry name" value="Pep_deformylase"/>
    <property type="match status" value="1"/>
</dbReference>
<feature type="binding site" evidence="2">
    <location>
        <position position="141"/>
    </location>
    <ligand>
        <name>Fe cation</name>
        <dbReference type="ChEBI" id="CHEBI:24875"/>
    </ligand>
</feature>
<comment type="similarity">
    <text evidence="1 2">Belongs to the polypeptide deformylase family.</text>
</comment>
<dbReference type="PANTHER" id="PTHR10458:SF22">
    <property type="entry name" value="PEPTIDE DEFORMYLASE"/>
    <property type="match status" value="1"/>
</dbReference>
<comment type="function">
    <text evidence="2">Removes the formyl group from the N-terminal Met of newly synthesized proteins. Requires at least a dipeptide for an efficient rate of reaction. N-terminal L-methionine is a prerequisite for activity but the enzyme has broad specificity at other positions.</text>
</comment>
<dbReference type="GO" id="GO:0042586">
    <property type="term" value="F:peptide deformylase activity"/>
    <property type="evidence" value="ECO:0007669"/>
    <property type="project" value="UniProtKB-UniRule"/>
</dbReference>
<dbReference type="AlphaFoldDB" id="A0AAF1KQD6"/>
<evidence type="ECO:0000256" key="2">
    <source>
        <dbReference type="HAMAP-Rule" id="MF_00163"/>
    </source>
</evidence>
<evidence type="ECO:0000256" key="1">
    <source>
        <dbReference type="ARBA" id="ARBA00010759"/>
    </source>
</evidence>
<dbReference type="NCBIfam" id="NF001159">
    <property type="entry name" value="PRK00150.1-3"/>
    <property type="match status" value="1"/>
</dbReference>
<comment type="catalytic activity">
    <reaction evidence="2">
        <text>N-terminal N-formyl-L-methionyl-[peptide] + H2O = N-terminal L-methionyl-[peptide] + formate</text>
        <dbReference type="Rhea" id="RHEA:24420"/>
        <dbReference type="Rhea" id="RHEA-COMP:10639"/>
        <dbReference type="Rhea" id="RHEA-COMP:10640"/>
        <dbReference type="ChEBI" id="CHEBI:15377"/>
        <dbReference type="ChEBI" id="CHEBI:15740"/>
        <dbReference type="ChEBI" id="CHEBI:49298"/>
        <dbReference type="ChEBI" id="CHEBI:64731"/>
        <dbReference type="EC" id="3.5.1.88"/>
    </reaction>
</comment>
<organism evidence="3 4">
    <name type="scientific">Rhizobium tumorigenes</name>
    <dbReference type="NCBI Taxonomy" id="2041385"/>
    <lineage>
        <taxon>Bacteria</taxon>
        <taxon>Pseudomonadati</taxon>
        <taxon>Pseudomonadota</taxon>
        <taxon>Alphaproteobacteria</taxon>
        <taxon>Hyphomicrobiales</taxon>
        <taxon>Rhizobiaceae</taxon>
        <taxon>Rhizobium/Agrobacterium group</taxon>
        <taxon>Rhizobium</taxon>
    </lineage>
</organism>
<evidence type="ECO:0000313" key="4">
    <source>
        <dbReference type="Proteomes" id="UP000249499"/>
    </source>
</evidence>
<reference evidence="3 4" key="1">
    <citation type="journal article" date="2018" name="Sci. Rep.">
        <title>Rhizobium tumorigenes sp. nov., a novel plant tumorigenic bacterium isolated from cane gall tumors on thornless blackberry.</title>
        <authorList>
            <person name="Kuzmanovi N."/>
            <person name="Smalla K."/>
            <person name="Gronow S."/>
            <person name="PuBawska J."/>
        </authorList>
    </citation>
    <scope>NUCLEOTIDE SEQUENCE [LARGE SCALE GENOMIC DNA]</scope>
    <source>
        <strain evidence="3 4">1078</strain>
    </source>
</reference>
<dbReference type="Pfam" id="PF01327">
    <property type="entry name" value="Pep_deformylase"/>
    <property type="match status" value="1"/>
</dbReference>
<keyword evidence="3" id="KW-0614">Plasmid</keyword>
<keyword evidence="2 3" id="KW-0378">Hydrolase</keyword>
<dbReference type="KEGG" id="rtu:PR017_23460"/>
<dbReference type="GO" id="GO:0006412">
    <property type="term" value="P:translation"/>
    <property type="evidence" value="ECO:0007669"/>
    <property type="project" value="UniProtKB-UniRule"/>
</dbReference>
<dbReference type="NCBIfam" id="TIGR00079">
    <property type="entry name" value="pept_deformyl"/>
    <property type="match status" value="1"/>
</dbReference>
<keyword evidence="2" id="KW-0479">Metal-binding</keyword>
<dbReference type="PANTHER" id="PTHR10458">
    <property type="entry name" value="PEPTIDE DEFORMYLASE"/>
    <property type="match status" value="1"/>
</dbReference>
<dbReference type="InterPro" id="IPR036821">
    <property type="entry name" value="Peptide_deformylase_sf"/>
</dbReference>
<dbReference type="InterPro" id="IPR023635">
    <property type="entry name" value="Peptide_deformylase"/>
</dbReference>
<feature type="binding site" evidence="2">
    <location>
        <position position="137"/>
    </location>
    <ligand>
        <name>Fe cation</name>
        <dbReference type="ChEBI" id="CHEBI:24875"/>
    </ligand>
</feature>
<dbReference type="EC" id="3.5.1.88" evidence="2"/>
<dbReference type="Gene3D" id="3.90.45.10">
    <property type="entry name" value="Peptide deformylase"/>
    <property type="match status" value="1"/>
</dbReference>
<feature type="binding site" evidence="2">
    <location>
        <position position="95"/>
    </location>
    <ligand>
        <name>Fe cation</name>
        <dbReference type="ChEBI" id="CHEBI:24875"/>
    </ligand>
</feature>
<comment type="cofactor">
    <cofactor evidence="2">
        <name>Fe(2+)</name>
        <dbReference type="ChEBI" id="CHEBI:29033"/>
    </cofactor>
    <text evidence="2">Binds 1 Fe(2+) ion.</text>
</comment>
<dbReference type="EMBL" id="CP117257">
    <property type="protein sequence ID" value="WFR98301.1"/>
    <property type="molecule type" value="Genomic_DNA"/>
</dbReference>
<dbReference type="GO" id="GO:0046872">
    <property type="term" value="F:metal ion binding"/>
    <property type="evidence" value="ECO:0007669"/>
    <property type="project" value="UniProtKB-KW"/>
</dbReference>
<feature type="active site" evidence="2">
    <location>
        <position position="138"/>
    </location>
</feature>
<reference evidence="4" key="2">
    <citation type="journal article" date="2023" name="MicrobiologyOpen">
        <title>Genomics of the tumorigenes clade of the family Rhizobiaceae and description of Rhizobium rhododendri sp. nov.</title>
        <authorList>
            <person name="Kuzmanovic N."/>
            <person name="diCenzo G.C."/>
            <person name="Bunk B."/>
            <person name="Sproeer C."/>
            <person name="Fruehling A."/>
            <person name="Neumann-Schaal M."/>
            <person name="Overmann J."/>
            <person name="Smalla K."/>
        </authorList>
    </citation>
    <scope>NUCLEOTIDE SEQUENCE [LARGE SCALE GENOMIC DNA]</scope>
    <source>
        <strain evidence="4">1078</strain>
        <plasmid evidence="4">pTi1078</plasmid>
    </source>
</reference>
<keyword evidence="2" id="KW-0648">Protein biosynthesis</keyword>
<dbReference type="Proteomes" id="UP000249499">
    <property type="component" value="Plasmid pTi1078"/>
</dbReference>
<geneLocation type="plasmid" evidence="3 4">
    <name>pTi1078</name>
</geneLocation>
<sequence length="162" mass="17419">MTTRTIITIPDPALRQISDAVDPQAAETAVLIDDMLETMYNAFGVGLAAVQIGILKRVVVVDVGVVQEARRDARVLINPVIVDTSTECSTFREGCLSLPGTMVDVVRPARITVEYDTLGGGKETLEAEGLLATCLQHEIDHLNGTLITDHGEPVPREPQESA</sequence>
<evidence type="ECO:0000313" key="3">
    <source>
        <dbReference type="EMBL" id="WFR98301.1"/>
    </source>
</evidence>
<keyword evidence="4" id="KW-1185">Reference proteome</keyword>
<name>A0AAF1KQD6_9HYPH</name>
<dbReference type="PRINTS" id="PR01576">
    <property type="entry name" value="PDEFORMYLASE"/>
</dbReference>
<accession>A0AAF1KQD6</accession>
<protein>
    <recommendedName>
        <fullName evidence="2">Peptide deformylase</fullName>
        <shortName evidence="2">PDF</shortName>
        <ecNumber evidence="2">3.5.1.88</ecNumber>
    </recommendedName>
    <alternativeName>
        <fullName evidence="2">Polypeptide deformylase</fullName>
    </alternativeName>
</protein>
<dbReference type="RefSeq" id="WP_111215381.1">
    <property type="nucleotide sequence ID" value="NZ_CP117257.1"/>
</dbReference>